<name>A0A3N4IJ84_ASCIM</name>
<dbReference type="OrthoDB" id="5422958at2759"/>
<feature type="compositionally biased region" description="Polar residues" evidence="1">
    <location>
        <begin position="290"/>
        <end position="304"/>
    </location>
</feature>
<feature type="region of interest" description="Disordered" evidence="1">
    <location>
        <begin position="1"/>
        <end position="25"/>
    </location>
</feature>
<dbReference type="EMBL" id="ML119650">
    <property type="protein sequence ID" value="RPA86202.1"/>
    <property type="molecule type" value="Genomic_DNA"/>
</dbReference>
<sequence>MQPHIPTVSSLVPFRPRPRPVESAEPFTTFLQTTSVIKTTSTPESAQNTPPTFTPPTPESVAGSPPQQQRPDLHPVLTTSTHSHKHHHRRLPHLSQLHHLMSRFSLHHRHSSTAPAPPAPRNSKGKRAAGPEVQAARDAAIVTFQTVQSNWNDELEAGNGRAQARVAIEEGRVKDWKDMDSDSDTGRDHHEPRSPLRFLNPDELFHAKERRRAAIEREIEEEETWNEGLRSWNARRELWTGSAKDREKHWVKVPRCKSRFADNPLNDVIDESLYPELYKRLVKAPVPPAVTNNLKPASSGSRPSTPAPSLPVGMSTSIPINLSIAVSAIVQGWKDDGEWPPRPSAPEANFTHRKPASAPPPVPAHRAHEEHHHHHAHGSLAQDIMHNLKRTFSGGRAD</sequence>
<protein>
    <recommendedName>
        <fullName evidence="2">Gag1-like clamp domain-containing protein</fullName>
    </recommendedName>
</protein>
<feature type="region of interest" description="Disordered" evidence="1">
    <location>
        <begin position="38"/>
        <end position="91"/>
    </location>
</feature>
<dbReference type="InterPro" id="IPR053274">
    <property type="entry name" value="Fluconazole_resistance"/>
</dbReference>
<dbReference type="InterPro" id="IPR025124">
    <property type="entry name" value="Gag1-like_clamp"/>
</dbReference>
<feature type="compositionally biased region" description="Polar residues" evidence="1">
    <location>
        <begin position="38"/>
        <end position="48"/>
    </location>
</feature>
<gene>
    <name evidence="3" type="ORF">BJ508DRAFT_321873</name>
</gene>
<evidence type="ECO:0000259" key="2">
    <source>
        <dbReference type="Pfam" id="PF13259"/>
    </source>
</evidence>
<organism evidence="3 4">
    <name type="scientific">Ascobolus immersus RN42</name>
    <dbReference type="NCBI Taxonomy" id="1160509"/>
    <lineage>
        <taxon>Eukaryota</taxon>
        <taxon>Fungi</taxon>
        <taxon>Dikarya</taxon>
        <taxon>Ascomycota</taxon>
        <taxon>Pezizomycotina</taxon>
        <taxon>Pezizomycetes</taxon>
        <taxon>Pezizales</taxon>
        <taxon>Ascobolaceae</taxon>
        <taxon>Ascobolus</taxon>
    </lineage>
</organism>
<dbReference type="STRING" id="1160509.A0A3N4IJ84"/>
<keyword evidence="4" id="KW-1185">Reference proteome</keyword>
<reference evidence="3 4" key="1">
    <citation type="journal article" date="2018" name="Nat. Ecol. Evol.">
        <title>Pezizomycetes genomes reveal the molecular basis of ectomycorrhizal truffle lifestyle.</title>
        <authorList>
            <person name="Murat C."/>
            <person name="Payen T."/>
            <person name="Noel B."/>
            <person name="Kuo A."/>
            <person name="Morin E."/>
            <person name="Chen J."/>
            <person name="Kohler A."/>
            <person name="Krizsan K."/>
            <person name="Balestrini R."/>
            <person name="Da Silva C."/>
            <person name="Montanini B."/>
            <person name="Hainaut M."/>
            <person name="Levati E."/>
            <person name="Barry K.W."/>
            <person name="Belfiori B."/>
            <person name="Cichocki N."/>
            <person name="Clum A."/>
            <person name="Dockter R.B."/>
            <person name="Fauchery L."/>
            <person name="Guy J."/>
            <person name="Iotti M."/>
            <person name="Le Tacon F."/>
            <person name="Lindquist E.A."/>
            <person name="Lipzen A."/>
            <person name="Malagnac F."/>
            <person name="Mello A."/>
            <person name="Molinier V."/>
            <person name="Miyauchi S."/>
            <person name="Poulain J."/>
            <person name="Riccioni C."/>
            <person name="Rubini A."/>
            <person name="Sitrit Y."/>
            <person name="Splivallo R."/>
            <person name="Traeger S."/>
            <person name="Wang M."/>
            <person name="Zifcakova L."/>
            <person name="Wipf D."/>
            <person name="Zambonelli A."/>
            <person name="Paolocci F."/>
            <person name="Nowrousian M."/>
            <person name="Ottonello S."/>
            <person name="Baldrian P."/>
            <person name="Spatafora J.W."/>
            <person name="Henrissat B."/>
            <person name="Nagy L.G."/>
            <person name="Aury J.M."/>
            <person name="Wincker P."/>
            <person name="Grigoriev I.V."/>
            <person name="Bonfante P."/>
            <person name="Martin F.M."/>
        </authorList>
    </citation>
    <scope>NUCLEOTIDE SEQUENCE [LARGE SCALE GENOMIC DNA]</scope>
    <source>
        <strain evidence="3 4">RN42</strain>
    </source>
</reference>
<evidence type="ECO:0000313" key="3">
    <source>
        <dbReference type="EMBL" id="RPA86202.1"/>
    </source>
</evidence>
<feature type="domain" description="Gag1-like clamp" evidence="2">
    <location>
        <begin position="208"/>
        <end position="295"/>
    </location>
</feature>
<evidence type="ECO:0000313" key="4">
    <source>
        <dbReference type="Proteomes" id="UP000275078"/>
    </source>
</evidence>
<feature type="compositionally biased region" description="Basic residues" evidence="1">
    <location>
        <begin position="82"/>
        <end position="91"/>
    </location>
</feature>
<evidence type="ECO:0000256" key="1">
    <source>
        <dbReference type="SAM" id="MobiDB-lite"/>
    </source>
</evidence>
<dbReference type="Proteomes" id="UP000275078">
    <property type="component" value="Unassembled WGS sequence"/>
</dbReference>
<feature type="region of interest" description="Disordered" evidence="1">
    <location>
        <begin position="335"/>
        <end position="381"/>
    </location>
</feature>
<dbReference type="PANTHER" id="PTHR28065">
    <property type="entry name" value="FREQUENIN"/>
    <property type="match status" value="1"/>
</dbReference>
<dbReference type="PANTHER" id="PTHR28065:SF1">
    <property type="entry name" value="DUF4050 DOMAIN-CONTAINING PROTEIN"/>
    <property type="match status" value="1"/>
</dbReference>
<feature type="region of interest" description="Disordered" evidence="1">
    <location>
        <begin position="175"/>
        <end position="197"/>
    </location>
</feature>
<dbReference type="AlphaFoldDB" id="A0A3N4IJ84"/>
<dbReference type="Pfam" id="PF13259">
    <property type="entry name" value="clamp_Gag1-like"/>
    <property type="match status" value="2"/>
</dbReference>
<accession>A0A3N4IJ84</accession>
<feature type="compositionally biased region" description="Basic and acidic residues" evidence="1">
    <location>
        <begin position="175"/>
        <end position="194"/>
    </location>
</feature>
<proteinExistence type="predicted"/>
<feature type="domain" description="Gag1-like clamp" evidence="2">
    <location>
        <begin position="316"/>
        <end position="340"/>
    </location>
</feature>
<feature type="region of interest" description="Disordered" evidence="1">
    <location>
        <begin position="290"/>
        <end position="312"/>
    </location>
</feature>
<feature type="region of interest" description="Disordered" evidence="1">
    <location>
        <begin position="106"/>
        <end position="132"/>
    </location>
</feature>